<dbReference type="EMBL" id="MU394355">
    <property type="protein sequence ID" value="KAI6083253.1"/>
    <property type="molecule type" value="Genomic_DNA"/>
</dbReference>
<organism evidence="1 2">
    <name type="scientific">Hypoxylon rubiginosum</name>
    <dbReference type="NCBI Taxonomy" id="110542"/>
    <lineage>
        <taxon>Eukaryota</taxon>
        <taxon>Fungi</taxon>
        <taxon>Dikarya</taxon>
        <taxon>Ascomycota</taxon>
        <taxon>Pezizomycotina</taxon>
        <taxon>Sordariomycetes</taxon>
        <taxon>Xylariomycetidae</taxon>
        <taxon>Xylariales</taxon>
        <taxon>Hypoxylaceae</taxon>
        <taxon>Hypoxylon</taxon>
    </lineage>
</organism>
<sequence length="696" mass="79599">MEDDFDEEFSKYPRPKNARDTGAVSSREVASSNFRFEDITQETGILDIVFQVYPTTETPQQKDRHETRFKDYSLILRRIVPKRQGDRDPVLQLEIQSTSLREAFCKLATGLVNINLRRSPIIIHEPYVEVYHCQNQIEEAVKVADDAMKIELRLLQTFQRDYMHESIKDFESLEADNLISFDCLQHLFVPGSVIVLPNGFISDSLQPYWAAVLVQCQVIKNKNDKEWEINLVYTNFDGTSFGAVFTKLRFPAFKDIKKIINLPAYPIKYHPRSESLLQELEDRGRKYHSLCMDPKLRRQDVSTGSHWHYDGPFWEVNKKTNETQRDMSYAQREPKKSRGICSETTPSLETYCNPPSSQCASRVVIDLPGFVEENPSFRDYVRHDISGPSIVLSSSETETHSESHISRLQFITLPSFIPAFSLAKRSWGFVDVNSIDKIQWDMSAYENLQMDRNQKESVKRLVSTHRTSGSGFDDFISGKGKGLVFLLHGPPGSGKTMTAETIAESLHSPLYYTSGGELSIDKDRIEEQLQLIFQRIHRWGAILLLDEADTFMAKRGEDSLERNALVSILLRMLEYQSGILFLTTNRLSDFDTAFYSRIHVCIEFESPDAQRRMYIWSKIAGQLPAHEITPSEFERLGSLPLDGRRIKNVIKVASLLMQSKGDGAPLSFDDVKAALQISAGDPSEVEVQRKIEELCI</sequence>
<gene>
    <name evidence="1" type="ORF">F4821DRAFT_195262</name>
</gene>
<name>A0ACC0CS79_9PEZI</name>
<proteinExistence type="predicted"/>
<evidence type="ECO:0000313" key="1">
    <source>
        <dbReference type="EMBL" id="KAI6083253.1"/>
    </source>
</evidence>
<protein>
    <submittedName>
        <fullName evidence="1">Uncharacterized protein</fullName>
    </submittedName>
</protein>
<reference evidence="1 2" key="1">
    <citation type="journal article" date="2022" name="New Phytol.">
        <title>Ecological generalism drives hyperdiversity of secondary metabolite gene clusters in xylarialean endophytes.</title>
        <authorList>
            <person name="Franco M.E.E."/>
            <person name="Wisecaver J.H."/>
            <person name="Arnold A.E."/>
            <person name="Ju Y.M."/>
            <person name="Slot J.C."/>
            <person name="Ahrendt S."/>
            <person name="Moore L.P."/>
            <person name="Eastman K.E."/>
            <person name="Scott K."/>
            <person name="Konkel Z."/>
            <person name="Mondo S.J."/>
            <person name="Kuo A."/>
            <person name="Hayes R.D."/>
            <person name="Haridas S."/>
            <person name="Andreopoulos B."/>
            <person name="Riley R."/>
            <person name="LaButti K."/>
            <person name="Pangilinan J."/>
            <person name="Lipzen A."/>
            <person name="Amirebrahimi M."/>
            <person name="Yan J."/>
            <person name="Adam C."/>
            <person name="Keymanesh K."/>
            <person name="Ng V."/>
            <person name="Louie K."/>
            <person name="Northen T."/>
            <person name="Drula E."/>
            <person name="Henrissat B."/>
            <person name="Hsieh H.M."/>
            <person name="Youens-Clark K."/>
            <person name="Lutzoni F."/>
            <person name="Miadlikowska J."/>
            <person name="Eastwood D.C."/>
            <person name="Hamelin R.C."/>
            <person name="Grigoriev I.V."/>
            <person name="U'Ren J.M."/>
        </authorList>
    </citation>
    <scope>NUCLEOTIDE SEQUENCE [LARGE SCALE GENOMIC DNA]</scope>
    <source>
        <strain evidence="1 2">ER1909</strain>
    </source>
</reference>
<dbReference type="Proteomes" id="UP001497680">
    <property type="component" value="Unassembled WGS sequence"/>
</dbReference>
<accession>A0ACC0CS79</accession>
<comment type="caution">
    <text evidence="1">The sequence shown here is derived from an EMBL/GenBank/DDBJ whole genome shotgun (WGS) entry which is preliminary data.</text>
</comment>
<keyword evidence="2" id="KW-1185">Reference proteome</keyword>
<evidence type="ECO:0000313" key="2">
    <source>
        <dbReference type="Proteomes" id="UP001497680"/>
    </source>
</evidence>